<dbReference type="GO" id="GO:0046677">
    <property type="term" value="P:response to antibiotic"/>
    <property type="evidence" value="ECO:0007669"/>
    <property type="project" value="UniProtKB-KW"/>
</dbReference>
<evidence type="ECO:0000256" key="2">
    <source>
        <dbReference type="ARBA" id="ARBA00021572"/>
    </source>
</evidence>
<keyword evidence="6" id="KW-1185">Reference proteome</keyword>
<evidence type="ECO:0000259" key="4">
    <source>
        <dbReference type="PROSITE" id="PS51819"/>
    </source>
</evidence>
<name>A0A431VJR9_9PROT</name>
<accession>A0A431VJR9</accession>
<proteinExistence type="inferred from homology"/>
<organism evidence="5 6">
    <name type="scientific">Azospirillum griseum</name>
    <dbReference type="NCBI Taxonomy" id="2496639"/>
    <lineage>
        <taxon>Bacteria</taxon>
        <taxon>Pseudomonadati</taxon>
        <taxon>Pseudomonadota</taxon>
        <taxon>Alphaproteobacteria</taxon>
        <taxon>Rhodospirillales</taxon>
        <taxon>Azospirillaceae</taxon>
        <taxon>Azospirillum</taxon>
    </lineage>
</organism>
<evidence type="ECO:0000313" key="5">
    <source>
        <dbReference type="EMBL" id="RTR20961.1"/>
    </source>
</evidence>
<protein>
    <recommendedName>
        <fullName evidence="2">Bleomycin resistance protein</fullName>
    </recommendedName>
</protein>
<dbReference type="CDD" id="cd08349">
    <property type="entry name" value="BLMA_like"/>
    <property type="match status" value="1"/>
</dbReference>
<dbReference type="InterPro" id="IPR000335">
    <property type="entry name" value="Bleomycin-R"/>
</dbReference>
<dbReference type="RefSeq" id="WP_126614479.1">
    <property type="nucleotide sequence ID" value="NZ_JBHUCY010000029.1"/>
</dbReference>
<comment type="similarity">
    <text evidence="1">Belongs to the bleomycin resistance protein family.</text>
</comment>
<keyword evidence="3" id="KW-0046">Antibiotic resistance</keyword>
<comment type="caution">
    <text evidence="5">The sequence shown here is derived from an EMBL/GenBank/DDBJ whole genome shotgun (WGS) entry which is preliminary data.</text>
</comment>
<dbReference type="EMBL" id="RXMA01000007">
    <property type="protein sequence ID" value="RTR20961.1"/>
    <property type="molecule type" value="Genomic_DNA"/>
</dbReference>
<reference evidence="5 6" key="1">
    <citation type="submission" date="2018-12" db="EMBL/GenBank/DDBJ databases">
        <authorList>
            <person name="Yang Y."/>
        </authorList>
    </citation>
    <scope>NUCLEOTIDE SEQUENCE [LARGE SCALE GENOMIC DNA]</scope>
    <source>
        <strain evidence="5 6">L-25-5w-1</strain>
    </source>
</reference>
<dbReference type="AlphaFoldDB" id="A0A431VJR9"/>
<gene>
    <name evidence="5" type="ORF">EJ903_09405</name>
</gene>
<evidence type="ECO:0000256" key="1">
    <source>
        <dbReference type="ARBA" id="ARBA00011051"/>
    </source>
</evidence>
<dbReference type="Gene3D" id="3.10.180.10">
    <property type="entry name" value="2,3-Dihydroxybiphenyl 1,2-Dioxygenase, domain 1"/>
    <property type="match status" value="1"/>
</dbReference>
<dbReference type="Pfam" id="PF00903">
    <property type="entry name" value="Glyoxalase"/>
    <property type="match status" value="1"/>
</dbReference>
<evidence type="ECO:0000313" key="6">
    <source>
        <dbReference type="Proteomes" id="UP000277007"/>
    </source>
</evidence>
<dbReference type="InterPro" id="IPR029068">
    <property type="entry name" value="Glyas_Bleomycin-R_OHBP_Dase"/>
</dbReference>
<dbReference type="OrthoDB" id="284897at2"/>
<dbReference type="SUPFAM" id="SSF54593">
    <property type="entry name" value="Glyoxalase/Bleomycin resistance protein/Dihydroxybiphenyl dioxygenase"/>
    <property type="match status" value="1"/>
</dbReference>
<sequence>MNNQNWAVLVPELTCRNIDVSKKFYCNIVGFSMTFEREEDRFIYLDLGGAQLMLEERHEGSWETGPLAPPFGRGINLQIEVEALQPILDRFAQAGLSLFREAEEVWYREDDIEHGQIEALAQDPDGYLLRFVEILGTRPVASPGPA</sequence>
<evidence type="ECO:0000256" key="3">
    <source>
        <dbReference type="ARBA" id="ARBA00023251"/>
    </source>
</evidence>
<dbReference type="PROSITE" id="PS51819">
    <property type="entry name" value="VOC"/>
    <property type="match status" value="1"/>
</dbReference>
<dbReference type="InterPro" id="IPR037523">
    <property type="entry name" value="VOC_core"/>
</dbReference>
<dbReference type="InterPro" id="IPR004360">
    <property type="entry name" value="Glyas_Fos-R_dOase_dom"/>
</dbReference>
<feature type="domain" description="VOC" evidence="4">
    <location>
        <begin position="7"/>
        <end position="134"/>
    </location>
</feature>
<dbReference type="Proteomes" id="UP000277007">
    <property type="component" value="Unassembled WGS sequence"/>
</dbReference>